<name>A0A382LA70_9ZZZZ</name>
<gene>
    <name evidence="1" type="ORF">METZ01_LOCUS285589</name>
</gene>
<feature type="non-terminal residue" evidence="1">
    <location>
        <position position="138"/>
    </location>
</feature>
<organism evidence="1">
    <name type="scientific">marine metagenome</name>
    <dbReference type="NCBI Taxonomy" id="408172"/>
    <lineage>
        <taxon>unclassified sequences</taxon>
        <taxon>metagenomes</taxon>
        <taxon>ecological metagenomes</taxon>
    </lineage>
</organism>
<proteinExistence type="predicted"/>
<protein>
    <submittedName>
        <fullName evidence="1">Uncharacterized protein</fullName>
    </submittedName>
</protein>
<dbReference type="AlphaFoldDB" id="A0A382LA70"/>
<dbReference type="EMBL" id="UINC01085310">
    <property type="protein sequence ID" value="SVC32735.1"/>
    <property type="molecule type" value="Genomic_DNA"/>
</dbReference>
<sequence length="138" mass="16127">MKNILARGGVEFVAVFLGIALSLWVDDYREEKELSDRITDDYENIYYEVKSNIKIIEEIISQNIDINLYEEKILEILNRDVNYKQDDVIKLVSNIFSLTFFGETSAHRTSVASGRFNSSKNDTLTKQISKLYEHYFVR</sequence>
<reference evidence="1" key="1">
    <citation type="submission" date="2018-05" db="EMBL/GenBank/DDBJ databases">
        <authorList>
            <person name="Lanie J.A."/>
            <person name="Ng W.-L."/>
            <person name="Kazmierczak K.M."/>
            <person name="Andrzejewski T.M."/>
            <person name="Davidsen T.M."/>
            <person name="Wayne K.J."/>
            <person name="Tettelin H."/>
            <person name="Glass J.I."/>
            <person name="Rusch D."/>
            <person name="Podicherti R."/>
            <person name="Tsui H.-C.T."/>
            <person name="Winkler M.E."/>
        </authorList>
    </citation>
    <scope>NUCLEOTIDE SEQUENCE</scope>
</reference>
<accession>A0A382LA70</accession>
<evidence type="ECO:0000313" key="1">
    <source>
        <dbReference type="EMBL" id="SVC32735.1"/>
    </source>
</evidence>